<comment type="caution">
    <text evidence="3">The sequence shown here is derived from an EMBL/GenBank/DDBJ whole genome shotgun (WGS) entry which is preliminary data.</text>
</comment>
<evidence type="ECO:0000313" key="3">
    <source>
        <dbReference type="EMBL" id="GBQ88816.1"/>
    </source>
</evidence>
<evidence type="ECO:0000313" key="4">
    <source>
        <dbReference type="Proteomes" id="UP001062776"/>
    </source>
</evidence>
<organism evidence="3 4">
    <name type="scientific">Asaia krungthepensis NRIC 0535</name>
    <dbReference type="NCBI Taxonomy" id="1307925"/>
    <lineage>
        <taxon>Bacteria</taxon>
        <taxon>Pseudomonadati</taxon>
        <taxon>Pseudomonadota</taxon>
        <taxon>Alphaproteobacteria</taxon>
        <taxon>Acetobacterales</taxon>
        <taxon>Acetobacteraceae</taxon>
        <taxon>Asaia</taxon>
    </lineage>
</organism>
<keyword evidence="4" id="KW-1185">Reference proteome</keyword>
<dbReference type="PANTHER" id="PTHR34039">
    <property type="entry name" value="UPF0102 PROTEIN YRAN"/>
    <property type="match status" value="1"/>
</dbReference>
<dbReference type="EMBL" id="BAPV01000012">
    <property type="protein sequence ID" value="GBQ88816.1"/>
    <property type="molecule type" value="Genomic_DNA"/>
</dbReference>
<dbReference type="HAMAP" id="MF_00048">
    <property type="entry name" value="UPF0102"/>
    <property type="match status" value="1"/>
</dbReference>
<sequence length="124" mass="14017">MTSTRHMRGSAAHAAGKEAESHACALIAQHGFSIMARRCRTPLGEIDVVAASPTTLIFVEVKQRRSLTEAAFALAPAQQRRVLQAADFLIHTRPEWHREAMRIDLIMRDEQGKLEWRKDVLRAF</sequence>
<dbReference type="Pfam" id="PF02021">
    <property type="entry name" value="UPF0102"/>
    <property type="match status" value="1"/>
</dbReference>
<dbReference type="SUPFAM" id="SSF52980">
    <property type="entry name" value="Restriction endonuclease-like"/>
    <property type="match status" value="1"/>
</dbReference>
<comment type="similarity">
    <text evidence="1 2">Belongs to the UPF0102 family.</text>
</comment>
<accession>A0ABQ0Q2X3</accession>
<evidence type="ECO:0000256" key="2">
    <source>
        <dbReference type="HAMAP-Rule" id="MF_00048"/>
    </source>
</evidence>
<protein>
    <recommendedName>
        <fullName evidence="2">UPF0102 protein AA0535_1634</fullName>
    </recommendedName>
</protein>
<evidence type="ECO:0000256" key="1">
    <source>
        <dbReference type="ARBA" id="ARBA00006738"/>
    </source>
</evidence>
<reference evidence="3" key="1">
    <citation type="submission" date="2013-04" db="EMBL/GenBank/DDBJ databases">
        <title>The genome sequencing project of 58 acetic acid bacteria.</title>
        <authorList>
            <person name="Okamoto-Kainuma A."/>
            <person name="Ishikawa M."/>
            <person name="Umino S."/>
            <person name="Koizumi Y."/>
            <person name="Shiwa Y."/>
            <person name="Yoshikawa H."/>
            <person name="Matsutani M."/>
            <person name="Matsushita K."/>
        </authorList>
    </citation>
    <scope>NUCLEOTIDE SEQUENCE</scope>
    <source>
        <strain evidence="3">NRIC 0535</strain>
    </source>
</reference>
<gene>
    <name evidence="3" type="ORF">AA0535_1634</name>
</gene>
<proteinExistence type="inferred from homology"/>
<dbReference type="InterPro" id="IPR011856">
    <property type="entry name" value="tRNA_endonuc-like_dom_sf"/>
</dbReference>
<dbReference type="Proteomes" id="UP001062776">
    <property type="component" value="Unassembled WGS sequence"/>
</dbReference>
<dbReference type="PANTHER" id="PTHR34039:SF1">
    <property type="entry name" value="UPF0102 PROTEIN YRAN"/>
    <property type="match status" value="1"/>
</dbReference>
<dbReference type="InterPro" id="IPR011335">
    <property type="entry name" value="Restrct_endonuc-II-like"/>
</dbReference>
<dbReference type="RefSeq" id="WP_264815486.1">
    <property type="nucleotide sequence ID" value="NZ_BAPV01000012.1"/>
</dbReference>
<name>A0ABQ0Q2X3_9PROT</name>
<dbReference type="InterPro" id="IPR003509">
    <property type="entry name" value="UPF0102_YraN-like"/>
</dbReference>
<dbReference type="Gene3D" id="3.40.1350.10">
    <property type="match status" value="1"/>
</dbReference>